<reference evidence="2 3" key="1">
    <citation type="submission" date="2020-07" db="EMBL/GenBank/DDBJ databases">
        <title>Sequencing the genomes of 1000 actinobacteria strains.</title>
        <authorList>
            <person name="Klenk H.-P."/>
        </authorList>
    </citation>
    <scope>NUCLEOTIDE SEQUENCE [LARGE SCALE GENOMIC DNA]</scope>
    <source>
        <strain evidence="2 3">DSM 18248</strain>
    </source>
</reference>
<protein>
    <submittedName>
        <fullName evidence="2">Uncharacterized protein</fullName>
    </submittedName>
</protein>
<keyword evidence="1" id="KW-1133">Transmembrane helix</keyword>
<evidence type="ECO:0000313" key="3">
    <source>
        <dbReference type="Proteomes" id="UP000537326"/>
    </source>
</evidence>
<proteinExistence type="predicted"/>
<feature type="transmembrane region" description="Helical" evidence="1">
    <location>
        <begin position="232"/>
        <end position="251"/>
    </location>
</feature>
<keyword evidence="1" id="KW-0472">Membrane</keyword>
<keyword evidence="1" id="KW-0812">Transmembrane</keyword>
<comment type="caution">
    <text evidence="2">The sequence shown here is derived from an EMBL/GenBank/DDBJ whole genome shotgun (WGS) entry which is preliminary data.</text>
</comment>
<feature type="transmembrane region" description="Helical" evidence="1">
    <location>
        <begin position="153"/>
        <end position="170"/>
    </location>
</feature>
<evidence type="ECO:0000313" key="2">
    <source>
        <dbReference type="EMBL" id="NYI11731.1"/>
    </source>
</evidence>
<dbReference type="RefSeq" id="WP_179532383.1">
    <property type="nucleotide sequence ID" value="NZ_BAAAPP010000013.1"/>
</dbReference>
<evidence type="ECO:0000256" key="1">
    <source>
        <dbReference type="SAM" id="Phobius"/>
    </source>
</evidence>
<feature type="transmembrane region" description="Helical" evidence="1">
    <location>
        <begin position="190"/>
        <end position="211"/>
    </location>
</feature>
<dbReference type="Proteomes" id="UP000537326">
    <property type="component" value="Unassembled WGS sequence"/>
</dbReference>
<keyword evidence="3" id="KW-1185">Reference proteome</keyword>
<name>A0A7Y9YGB7_9ACTN</name>
<feature type="transmembrane region" description="Helical" evidence="1">
    <location>
        <begin position="15"/>
        <end position="37"/>
    </location>
</feature>
<dbReference type="AlphaFoldDB" id="A0A7Y9YGB7"/>
<feature type="transmembrane region" description="Helical" evidence="1">
    <location>
        <begin position="95"/>
        <end position="114"/>
    </location>
</feature>
<gene>
    <name evidence="2" type="ORF">BKA05_003246</name>
</gene>
<sequence>MTAWSQDTLTLLAHAVHYALVAGGLIGLGWLLVPHLVTPHAPGSPRPTAPGEHELRIAALRSAAATGRLATLAPPAAGIVAPVRSTPAATAAPEVSLLLPLAIVASTAAAGVHAAMGPLHFREATLFGLFFATAAVAQLGWTALALRSITPALLRVGVALNLGCVVLWATTRAWGLPLGLMPAPEPVGPWDLAAVAWELGVVAACAVLLRARPPASYAGLRLPAWVDWHRGARAVAVASVLALLTLSLSGAGG</sequence>
<dbReference type="EMBL" id="JACBZI010000001">
    <property type="protein sequence ID" value="NYI11731.1"/>
    <property type="molecule type" value="Genomic_DNA"/>
</dbReference>
<accession>A0A7Y9YGB7</accession>
<feature type="transmembrane region" description="Helical" evidence="1">
    <location>
        <begin position="126"/>
        <end position="146"/>
    </location>
</feature>
<organism evidence="2 3">
    <name type="scientific">Nocardioides marinus</name>
    <dbReference type="NCBI Taxonomy" id="374514"/>
    <lineage>
        <taxon>Bacteria</taxon>
        <taxon>Bacillati</taxon>
        <taxon>Actinomycetota</taxon>
        <taxon>Actinomycetes</taxon>
        <taxon>Propionibacteriales</taxon>
        <taxon>Nocardioidaceae</taxon>
        <taxon>Nocardioides</taxon>
    </lineage>
</organism>